<keyword evidence="5" id="KW-0862">Zinc</keyword>
<evidence type="ECO:0000256" key="2">
    <source>
        <dbReference type="ARBA" id="ARBA00022664"/>
    </source>
</evidence>
<dbReference type="Pfam" id="PF13696">
    <property type="entry name" value="zf-CCHC_2"/>
    <property type="match status" value="1"/>
</dbReference>
<evidence type="ECO:0000256" key="3">
    <source>
        <dbReference type="ARBA" id="ARBA00022723"/>
    </source>
</evidence>
<dbReference type="GO" id="GO:0006511">
    <property type="term" value="P:ubiquitin-dependent protein catabolic process"/>
    <property type="evidence" value="ECO:0007669"/>
    <property type="project" value="TreeGrafter"/>
</dbReference>
<comment type="subcellular location">
    <subcellularLocation>
        <location evidence="1">Nucleus</location>
    </subcellularLocation>
</comment>
<dbReference type="GO" id="GO:0061630">
    <property type="term" value="F:ubiquitin protein ligase activity"/>
    <property type="evidence" value="ECO:0007669"/>
    <property type="project" value="InterPro"/>
</dbReference>
<feature type="domain" description="CCHC-type" evidence="9">
    <location>
        <begin position="226"/>
        <end position="241"/>
    </location>
</feature>
<keyword evidence="3" id="KW-0479">Metal-binding</keyword>
<keyword evidence="6" id="KW-0539">Nucleus</keyword>
<dbReference type="PROSITE" id="PS50158">
    <property type="entry name" value="ZF_CCHC"/>
    <property type="match status" value="1"/>
</dbReference>
<dbReference type="Proteomes" id="UP000092730">
    <property type="component" value="Chromosome 5"/>
</dbReference>
<proteinExistence type="predicted"/>
<keyword evidence="4 7" id="KW-0863">Zinc-finger</keyword>
<dbReference type="GO" id="GO:0005634">
    <property type="term" value="C:nucleus"/>
    <property type="evidence" value="ECO:0007669"/>
    <property type="project" value="UniProtKB-SubCell"/>
</dbReference>
<dbReference type="InterPro" id="IPR001878">
    <property type="entry name" value="Znf_CCHC"/>
</dbReference>
<dbReference type="STRING" id="1296100.A0A1B9G0S7"/>
<dbReference type="SUPFAM" id="SSF57850">
    <property type="entry name" value="RING/U-box"/>
    <property type="match status" value="1"/>
</dbReference>
<keyword evidence="13" id="KW-1185">Reference proteome</keyword>
<feature type="compositionally biased region" description="Acidic residues" evidence="8">
    <location>
        <begin position="412"/>
        <end position="440"/>
    </location>
</feature>
<dbReference type="SMART" id="SM00343">
    <property type="entry name" value="ZnF_C2HC"/>
    <property type="match status" value="1"/>
</dbReference>
<dbReference type="GO" id="GO:0008270">
    <property type="term" value="F:zinc ion binding"/>
    <property type="evidence" value="ECO:0007669"/>
    <property type="project" value="UniProtKB-KW"/>
</dbReference>
<evidence type="ECO:0000256" key="5">
    <source>
        <dbReference type="ARBA" id="ARBA00022833"/>
    </source>
</evidence>
<dbReference type="GO" id="GO:0016567">
    <property type="term" value="P:protein ubiquitination"/>
    <property type="evidence" value="ECO:0007669"/>
    <property type="project" value="InterPro"/>
</dbReference>
<dbReference type="SMART" id="SM01180">
    <property type="entry name" value="DWNN"/>
    <property type="match status" value="1"/>
</dbReference>
<evidence type="ECO:0000313" key="11">
    <source>
        <dbReference type="EMBL" id="OCF24627.1"/>
    </source>
</evidence>
<evidence type="ECO:0000256" key="1">
    <source>
        <dbReference type="ARBA" id="ARBA00004123"/>
    </source>
</evidence>
<evidence type="ECO:0000256" key="6">
    <source>
        <dbReference type="ARBA" id="ARBA00023242"/>
    </source>
</evidence>
<protein>
    <submittedName>
        <fullName evidence="11">Protein MPE1</fullName>
    </submittedName>
</protein>
<dbReference type="Gene3D" id="3.10.20.90">
    <property type="entry name" value="Phosphatidylinositol 3-kinase Catalytic Subunit, Chain A, domain 1"/>
    <property type="match status" value="1"/>
</dbReference>
<dbReference type="GeneID" id="30210487"/>
<dbReference type="InterPro" id="IPR036875">
    <property type="entry name" value="Znf_CCHC_sf"/>
</dbReference>
<organism evidence="11">
    <name type="scientific">Kwoniella bestiolae CBS 10118</name>
    <dbReference type="NCBI Taxonomy" id="1296100"/>
    <lineage>
        <taxon>Eukaryota</taxon>
        <taxon>Fungi</taxon>
        <taxon>Dikarya</taxon>
        <taxon>Basidiomycota</taxon>
        <taxon>Agaricomycotina</taxon>
        <taxon>Tremellomycetes</taxon>
        <taxon>Tremellales</taxon>
        <taxon>Cryptococcaceae</taxon>
        <taxon>Kwoniella</taxon>
    </lineage>
</organism>
<dbReference type="CDD" id="cd16620">
    <property type="entry name" value="vRING-HC-C4C4_RBBP6"/>
    <property type="match status" value="1"/>
</dbReference>
<evidence type="ECO:0000259" key="9">
    <source>
        <dbReference type="PROSITE" id="PS50158"/>
    </source>
</evidence>
<dbReference type="OrthoDB" id="106784at2759"/>
<reference evidence="12" key="2">
    <citation type="submission" date="2013-07" db="EMBL/GenBank/DDBJ databases">
        <authorList>
            <consortium name="The Broad Institute Genome Sequencing Platform"/>
            <person name="Cuomo C."/>
            <person name="Litvintseva A."/>
            <person name="Chen Y."/>
            <person name="Heitman J."/>
            <person name="Sun S."/>
            <person name="Springer D."/>
            <person name="Dromer F."/>
            <person name="Young S.K."/>
            <person name="Zeng Q."/>
            <person name="Gargeya S."/>
            <person name="Fitzgerald M."/>
            <person name="Abouelleil A."/>
            <person name="Alvarado L."/>
            <person name="Berlin A.M."/>
            <person name="Chapman S.B."/>
            <person name="Dewar J."/>
            <person name="Goldberg J."/>
            <person name="Griggs A."/>
            <person name="Gujja S."/>
            <person name="Hansen M."/>
            <person name="Howarth C."/>
            <person name="Imamovic A."/>
            <person name="Larimer J."/>
            <person name="McCowan C."/>
            <person name="Murphy C."/>
            <person name="Pearson M."/>
            <person name="Priest M."/>
            <person name="Roberts A."/>
            <person name="Saif S."/>
            <person name="Shea T."/>
            <person name="Sykes S."/>
            <person name="Wortman J."/>
            <person name="Nusbaum C."/>
            <person name="Birren B."/>
        </authorList>
    </citation>
    <scope>NUCLEOTIDE SEQUENCE</scope>
    <source>
        <strain evidence="12">CBS 10118</strain>
    </source>
</reference>
<evidence type="ECO:0000259" key="10">
    <source>
        <dbReference type="PROSITE" id="PS51282"/>
    </source>
</evidence>
<reference evidence="11" key="3">
    <citation type="submission" date="2014-01" db="EMBL/GenBank/DDBJ databases">
        <title>Evolution of pathogenesis and genome organization in the Tremellales.</title>
        <authorList>
            <person name="Cuomo C."/>
            <person name="Litvintseva A."/>
            <person name="Heitman J."/>
            <person name="Chen Y."/>
            <person name="Sun S."/>
            <person name="Springer D."/>
            <person name="Dromer F."/>
            <person name="Young S."/>
            <person name="Zeng Q."/>
            <person name="Chapman S."/>
            <person name="Gujja S."/>
            <person name="Saif S."/>
            <person name="Birren B."/>
        </authorList>
    </citation>
    <scope>NUCLEOTIDE SEQUENCE</scope>
    <source>
        <strain evidence="11">CBS 10118</strain>
    </source>
</reference>
<dbReference type="InterPro" id="IPR014891">
    <property type="entry name" value="DWNN_domain"/>
</dbReference>
<reference evidence="12" key="4">
    <citation type="submission" date="2024-02" db="EMBL/GenBank/DDBJ databases">
        <title>Comparative genomics of Cryptococcus and Kwoniella reveals pathogenesis evolution and contrasting modes of karyotype evolution via chromosome fusion or intercentromeric recombination.</title>
        <authorList>
            <person name="Coelho M.A."/>
            <person name="David-Palma M."/>
            <person name="Shea T."/>
            <person name="Bowers K."/>
            <person name="McGinley-Smith S."/>
            <person name="Mohammad A.W."/>
            <person name="Gnirke A."/>
            <person name="Yurkov A.M."/>
            <person name="Nowrousian M."/>
            <person name="Sun S."/>
            <person name="Cuomo C.A."/>
            <person name="Heitman J."/>
        </authorList>
    </citation>
    <scope>NUCLEOTIDE SEQUENCE</scope>
    <source>
        <strain evidence="12">CBS 10118</strain>
    </source>
</reference>
<dbReference type="PANTHER" id="PTHR15439:SF0">
    <property type="entry name" value="CELL DIVISION CYCLE AND APOPTOSIS REGULATOR PROTEIN 1-RELATED"/>
    <property type="match status" value="1"/>
</dbReference>
<sequence>MSTVFYRWGAGRNEQRVTFDGTHISVFDLKREIILGNKMGNGKDFDIGVYDNVTGEEFKDDNHQIPRSSSLIARRLPSSAKGRGNAQNYIVGTSAADALTGDHRIESHARQAMQDKQNRVGGIRGTGGTFGSMSKRFDGKDDAKPGEPSVPISTGNAEEDAKIAAVLAQGAETWEQMQEDMSAGYRAPAARAARTNKPSGSAVAAANQKYDFGLQHDKEPPAGYICYRCGKKGHWIENCPDNEDPGANDRKRFVRVTGIPRSFLKTVETPGGVEGSSGGAMLTADGGFVRAVPDQRQWQKQAAAKPRALTGSDVRDSQPLDAALICPICKKLVWEATTTPCCKTNFCEECITNHLLENEFECFTCESKVQSLDKLIPNTELREKVNRYVEGEVERSTKEKKESDEKEKEESGGGDEDGGEENGMEQDGQDEVKGDEEIEEGAISPTKAEKNPRPNLGPNVNTENDRNQNQNQNQIIGANGQAIDLDNLTPQVINTYLIGAKKMLLNPSLLPPARNILTQQIQLLQTQLLKIQMMNLNNGGAQVPLGQIGNGNMNNGFGGNQNGFNEMNQMNMMMMNDMNMGMMGQMGMMDGMNMGMMGMNNMNGMGMNNMGMGNQVPFQHQHQQQQQFGMNRGRGGFRGGIRGGRGGGVPFAPALTGRVPPRGPGMGMGMGTKRGAEDDFGGGENKQQKVM</sequence>
<keyword evidence="2" id="KW-0507">mRNA processing</keyword>
<accession>A0A1B9G0S7</accession>
<dbReference type="GO" id="GO:0006397">
    <property type="term" value="P:mRNA processing"/>
    <property type="evidence" value="ECO:0007669"/>
    <property type="project" value="UniProtKB-KW"/>
</dbReference>
<dbReference type="VEuPathDB" id="FungiDB:I302_06088"/>
<dbReference type="InterPro" id="IPR025829">
    <property type="entry name" value="Zn_knuckle_CX2CX3GHX4C"/>
</dbReference>
<evidence type="ECO:0000256" key="4">
    <source>
        <dbReference type="ARBA" id="ARBA00022771"/>
    </source>
</evidence>
<dbReference type="PANTHER" id="PTHR15439">
    <property type="entry name" value="RETINOBLASTOMA-BINDING PROTEIN 6"/>
    <property type="match status" value="1"/>
</dbReference>
<evidence type="ECO:0000313" key="12">
    <source>
        <dbReference type="EMBL" id="WVW84616.1"/>
    </source>
</evidence>
<feature type="region of interest" description="Disordered" evidence="8">
    <location>
        <begin position="672"/>
        <end position="691"/>
    </location>
</feature>
<feature type="domain" description="DWNN" evidence="10">
    <location>
        <begin position="4"/>
        <end position="77"/>
    </location>
</feature>
<name>A0A1B9G0S7_9TREE</name>
<evidence type="ECO:0000256" key="7">
    <source>
        <dbReference type="PROSITE-ProRule" id="PRU00047"/>
    </source>
</evidence>
<feature type="compositionally biased region" description="Basic and acidic residues" evidence="8">
    <location>
        <begin position="135"/>
        <end position="145"/>
    </location>
</feature>
<dbReference type="Pfam" id="PF08783">
    <property type="entry name" value="DWNN"/>
    <property type="match status" value="1"/>
</dbReference>
<feature type="compositionally biased region" description="Basic and acidic residues" evidence="8">
    <location>
        <begin position="391"/>
        <end position="411"/>
    </location>
</feature>
<feature type="region of interest" description="Disordered" evidence="8">
    <location>
        <begin position="391"/>
        <end position="467"/>
    </location>
</feature>
<evidence type="ECO:0000256" key="8">
    <source>
        <dbReference type="SAM" id="MobiDB-lite"/>
    </source>
</evidence>
<dbReference type="InterPro" id="IPR033489">
    <property type="entry name" value="RBBP6"/>
</dbReference>
<dbReference type="Gene3D" id="4.10.60.10">
    <property type="entry name" value="Zinc finger, CCHC-type"/>
    <property type="match status" value="1"/>
</dbReference>
<dbReference type="GO" id="GO:0003676">
    <property type="term" value="F:nucleic acid binding"/>
    <property type="evidence" value="ECO:0007669"/>
    <property type="project" value="InterPro"/>
</dbReference>
<dbReference type="AlphaFoldDB" id="A0A1B9G0S7"/>
<feature type="region of interest" description="Disordered" evidence="8">
    <location>
        <begin position="112"/>
        <end position="154"/>
    </location>
</feature>
<dbReference type="InterPro" id="IPR013083">
    <property type="entry name" value="Znf_RING/FYVE/PHD"/>
</dbReference>
<dbReference type="Gene3D" id="3.30.40.10">
    <property type="entry name" value="Zinc/RING finger domain, C3HC4 (zinc finger)"/>
    <property type="match status" value="1"/>
</dbReference>
<dbReference type="SUPFAM" id="SSF57756">
    <property type="entry name" value="Retrovirus zinc finger-like domains"/>
    <property type="match status" value="1"/>
</dbReference>
<dbReference type="RefSeq" id="XP_019045697.1">
    <property type="nucleotide sequence ID" value="XM_019192700.1"/>
</dbReference>
<reference evidence="11" key="1">
    <citation type="submission" date="2013-07" db="EMBL/GenBank/DDBJ databases">
        <title>The Genome Sequence of Cryptococcus bestiolae CBS10118.</title>
        <authorList>
            <consortium name="The Broad Institute Genome Sequencing Platform"/>
            <person name="Cuomo C."/>
            <person name="Litvintseva A."/>
            <person name="Chen Y."/>
            <person name="Heitman J."/>
            <person name="Sun S."/>
            <person name="Springer D."/>
            <person name="Dromer F."/>
            <person name="Young S.K."/>
            <person name="Zeng Q."/>
            <person name="Gargeya S."/>
            <person name="Fitzgerald M."/>
            <person name="Abouelleil A."/>
            <person name="Alvarado L."/>
            <person name="Berlin A.M."/>
            <person name="Chapman S.B."/>
            <person name="Dewar J."/>
            <person name="Goldberg J."/>
            <person name="Griggs A."/>
            <person name="Gujja S."/>
            <person name="Hansen M."/>
            <person name="Howarth C."/>
            <person name="Imamovic A."/>
            <person name="Larimer J."/>
            <person name="McCowan C."/>
            <person name="Murphy C."/>
            <person name="Pearson M."/>
            <person name="Priest M."/>
            <person name="Roberts A."/>
            <person name="Saif S."/>
            <person name="Shea T."/>
            <person name="Sykes S."/>
            <person name="Wortman J."/>
            <person name="Nusbaum C."/>
            <person name="Birren B."/>
        </authorList>
    </citation>
    <scope>NUCLEOTIDE SEQUENCE [LARGE SCALE GENOMIC DNA]</scope>
    <source>
        <strain evidence="11">CBS 10118</strain>
    </source>
</reference>
<dbReference type="EMBL" id="CP144545">
    <property type="protein sequence ID" value="WVW84616.1"/>
    <property type="molecule type" value="Genomic_DNA"/>
</dbReference>
<dbReference type="PROSITE" id="PS51282">
    <property type="entry name" value="DWNN"/>
    <property type="match status" value="1"/>
</dbReference>
<dbReference type="KEGG" id="kbi:30210487"/>
<gene>
    <name evidence="11" type="ORF">I302_06088</name>
    <name evidence="12" type="ORF">I302_106650</name>
</gene>
<evidence type="ECO:0000313" key="13">
    <source>
        <dbReference type="Proteomes" id="UP000092730"/>
    </source>
</evidence>
<dbReference type="EMBL" id="KI894022">
    <property type="protein sequence ID" value="OCF24627.1"/>
    <property type="molecule type" value="Genomic_DNA"/>
</dbReference>